<dbReference type="GeneID" id="103370515"/>
<evidence type="ECO:0000256" key="5">
    <source>
        <dbReference type="SAM" id="MobiDB-lite"/>
    </source>
</evidence>
<evidence type="ECO:0000256" key="1">
    <source>
        <dbReference type="ARBA" id="ARBA00004114"/>
    </source>
</evidence>
<comment type="subcellular location">
    <subcellularLocation>
        <location evidence="1">Cytoplasm</location>
        <location evidence="1">Cytoskeleton</location>
        <location evidence="1">Microtubule organizing center</location>
        <location evidence="1">Centrosome</location>
        <location evidence="1">Centriole</location>
    </subcellularLocation>
</comment>
<evidence type="ECO:0000313" key="7">
    <source>
        <dbReference type="Proteomes" id="UP000694891"/>
    </source>
</evidence>
<dbReference type="PANTHER" id="PTHR28625:SF1">
    <property type="entry name" value="PROTEIN PHOSPHATASE 1 REGULATORY SUBUNIT 35"/>
    <property type="match status" value="1"/>
</dbReference>
<accession>A0A9Y4TXT4</accession>
<dbReference type="GO" id="GO:0045724">
    <property type="term" value="P:positive regulation of cilium assembly"/>
    <property type="evidence" value="ECO:0007669"/>
    <property type="project" value="TreeGrafter"/>
</dbReference>
<gene>
    <name evidence="8" type="primary">ppp1r35</name>
</gene>
<dbReference type="InterPro" id="IPR033590">
    <property type="entry name" value="PPP1R35"/>
</dbReference>
<dbReference type="InterPro" id="IPR029135">
    <property type="entry name" value="PPP1R35_C"/>
</dbReference>
<reference evidence="8" key="1">
    <citation type="submission" date="2025-08" db="UniProtKB">
        <authorList>
            <consortium name="RefSeq"/>
        </authorList>
    </citation>
    <scope>IDENTIFICATION</scope>
</reference>
<organism evidence="7 8">
    <name type="scientific">Stegastes partitus</name>
    <name type="common">bicolor damselfish</name>
    <dbReference type="NCBI Taxonomy" id="144197"/>
    <lineage>
        <taxon>Eukaryota</taxon>
        <taxon>Metazoa</taxon>
        <taxon>Chordata</taxon>
        <taxon>Craniata</taxon>
        <taxon>Vertebrata</taxon>
        <taxon>Euteleostomi</taxon>
        <taxon>Actinopterygii</taxon>
        <taxon>Neopterygii</taxon>
        <taxon>Teleostei</taxon>
        <taxon>Neoteleostei</taxon>
        <taxon>Acanthomorphata</taxon>
        <taxon>Ovalentaria</taxon>
        <taxon>Pomacentridae</taxon>
        <taxon>Stegastes</taxon>
    </lineage>
</organism>
<feature type="compositionally biased region" description="Polar residues" evidence="5">
    <location>
        <begin position="42"/>
        <end position="53"/>
    </location>
</feature>
<evidence type="ECO:0000256" key="4">
    <source>
        <dbReference type="ARBA" id="ARBA00029452"/>
    </source>
</evidence>
<dbReference type="PANTHER" id="PTHR28625">
    <property type="entry name" value="PROTEIN PHOSPHATASE 1 REGULATORY SUBUNIT 35"/>
    <property type="match status" value="1"/>
</dbReference>
<protein>
    <submittedName>
        <fullName evidence="8">Protein phosphatase 1 regulatory subunit 35 isoform X1</fullName>
    </submittedName>
</protein>
<feature type="region of interest" description="Disordered" evidence="5">
    <location>
        <begin position="41"/>
        <end position="67"/>
    </location>
</feature>
<feature type="domain" description="Protein phosphatase 1 regulatory subunit 35 C-terminal" evidence="6">
    <location>
        <begin position="155"/>
        <end position="294"/>
    </location>
</feature>
<keyword evidence="2" id="KW-0963">Cytoplasm</keyword>
<feature type="region of interest" description="Disordered" evidence="5">
    <location>
        <begin position="265"/>
        <end position="286"/>
    </location>
</feature>
<dbReference type="Proteomes" id="UP000694891">
    <property type="component" value="Unplaced"/>
</dbReference>
<keyword evidence="7" id="KW-1185">Reference proteome</keyword>
<name>A0A9Y4TXT4_9TELE</name>
<dbReference type="GO" id="GO:1903724">
    <property type="term" value="P:positive regulation of centriole elongation"/>
    <property type="evidence" value="ECO:0007669"/>
    <property type="project" value="TreeGrafter"/>
</dbReference>
<comment type="similarity">
    <text evidence="4">Belongs to the PPP1R35 family.</text>
</comment>
<proteinExistence type="inferred from homology"/>
<dbReference type="CTD" id="221908"/>
<keyword evidence="3" id="KW-0206">Cytoskeleton</keyword>
<feature type="compositionally biased region" description="Polar residues" evidence="5">
    <location>
        <begin position="277"/>
        <end position="286"/>
    </location>
</feature>
<evidence type="ECO:0000259" key="6">
    <source>
        <dbReference type="Pfam" id="PF15503"/>
    </source>
</evidence>
<dbReference type="GO" id="GO:0019902">
    <property type="term" value="F:phosphatase binding"/>
    <property type="evidence" value="ECO:0007669"/>
    <property type="project" value="InterPro"/>
</dbReference>
<dbReference type="RefSeq" id="XP_008297819.1">
    <property type="nucleotide sequence ID" value="XM_008299597.1"/>
</dbReference>
<sequence length="301" mass="33625">MFLFPVRMSFSSLHSSSPSPHPAPLPLSPSSLTCCPELDLSATLSPTPKTGHTQPKPHRVQQSQRADQIHLKPHCRGQTARKRNTQVCFEDPEVVTVTLEPHITLRRDTPLQQPVRDQRKSRVQHGHVLGGTLRQLPEPLVATSSEDPGCLERVELNTTLTLKAELQSLQGAEFNSQKAIQEILQRSERTKNLISARAAEVVNVSRSQLLFTSLVSINVQEDQLMSQVLHEKLLLAPRHCCHESKVAKGPSLLFFMTSDLLRQKPLSPEEEPVTGSPCPSSHPASSTFDLYRRQRCWETTP</sequence>
<dbReference type="AlphaFoldDB" id="A0A9Y4TXT4"/>
<dbReference type="Pfam" id="PF15503">
    <property type="entry name" value="PPP1R35_C"/>
    <property type="match status" value="1"/>
</dbReference>
<evidence type="ECO:0000313" key="8">
    <source>
        <dbReference type="RefSeq" id="XP_008297819.1"/>
    </source>
</evidence>
<evidence type="ECO:0000256" key="3">
    <source>
        <dbReference type="ARBA" id="ARBA00023212"/>
    </source>
</evidence>
<dbReference type="GO" id="GO:0005814">
    <property type="term" value="C:centriole"/>
    <property type="evidence" value="ECO:0007669"/>
    <property type="project" value="UniProtKB-SubCell"/>
</dbReference>
<evidence type="ECO:0000256" key="2">
    <source>
        <dbReference type="ARBA" id="ARBA00022490"/>
    </source>
</evidence>